<dbReference type="EMBL" id="AYZM01000050">
    <property type="protein sequence ID" value="KRN26030.1"/>
    <property type="molecule type" value="Genomic_DNA"/>
</dbReference>
<sequence>MTHIFSIHDTLYEVRYNPTDVLMNFIKQQHQADTLPSCQQLDLAWQLCQYPADDRALRNLVIPTLAKLERQGWPTVQHANDQSLSHDQFMTYIQDANQEFHWVQDLTRMSHLPADLRQRALALLAELN</sequence>
<reference evidence="1 2" key="1">
    <citation type="journal article" date="2015" name="Genome Announc.">
        <title>Expanding the biotechnology potential of lactobacilli through comparative genomics of 213 strains and associated genera.</title>
        <authorList>
            <person name="Sun Z."/>
            <person name="Harris H.M."/>
            <person name="McCann A."/>
            <person name="Guo C."/>
            <person name="Argimon S."/>
            <person name="Zhang W."/>
            <person name="Yang X."/>
            <person name="Jeffery I.B."/>
            <person name="Cooney J.C."/>
            <person name="Kagawa T.F."/>
            <person name="Liu W."/>
            <person name="Song Y."/>
            <person name="Salvetti E."/>
            <person name="Wrobel A."/>
            <person name="Rasinkangas P."/>
            <person name="Parkhill J."/>
            <person name="Rea M.C."/>
            <person name="O'Sullivan O."/>
            <person name="Ritari J."/>
            <person name="Douillard F.P."/>
            <person name="Paul Ross R."/>
            <person name="Yang R."/>
            <person name="Briner A.E."/>
            <person name="Felis G.E."/>
            <person name="de Vos W.M."/>
            <person name="Barrangou R."/>
            <person name="Klaenhammer T.R."/>
            <person name="Caufield P.W."/>
            <person name="Cui Y."/>
            <person name="Zhang H."/>
            <person name="O'Toole P.W."/>
        </authorList>
    </citation>
    <scope>NUCLEOTIDE SEQUENCE [LARGE SCALE GENOMIC DNA]</scope>
    <source>
        <strain evidence="1 2">DSM 23365</strain>
    </source>
</reference>
<keyword evidence="2" id="KW-1185">Reference proteome</keyword>
<evidence type="ECO:0000313" key="2">
    <source>
        <dbReference type="Proteomes" id="UP000051442"/>
    </source>
</evidence>
<gene>
    <name evidence="1" type="ORF">FD14_GL000030</name>
</gene>
<dbReference type="AlphaFoldDB" id="A0A0R2FCZ4"/>
<organism evidence="1 2">
    <name type="scientific">Secundilactobacillus similis DSM 23365 = JCM 2765</name>
    <dbReference type="NCBI Taxonomy" id="1423804"/>
    <lineage>
        <taxon>Bacteria</taxon>
        <taxon>Bacillati</taxon>
        <taxon>Bacillota</taxon>
        <taxon>Bacilli</taxon>
        <taxon>Lactobacillales</taxon>
        <taxon>Lactobacillaceae</taxon>
        <taxon>Secundilactobacillus</taxon>
    </lineage>
</organism>
<dbReference type="PATRIC" id="fig|1423804.4.peg.33"/>
<accession>A0A0R2FCZ4</accession>
<comment type="caution">
    <text evidence="1">The sequence shown here is derived from an EMBL/GenBank/DDBJ whole genome shotgun (WGS) entry which is preliminary data.</text>
</comment>
<proteinExistence type="predicted"/>
<protein>
    <submittedName>
        <fullName evidence="1">Uncharacterized protein</fullName>
    </submittedName>
</protein>
<name>A0A0R2FCZ4_9LACO</name>
<dbReference type="Proteomes" id="UP000051442">
    <property type="component" value="Unassembled WGS sequence"/>
</dbReference>
<dbReference type="RefSeq" id="WP_054732488.1">
    <property type="nucleotide sequence ID" value="NZ_AYZM01000050.1"/>
</dbReference>
<evidence type="ECO:0000313" key="1">
    <source>
        <dbReference type="EMBL" id="KRN26030.1"/>
    </source>
</evidence>